<reference evidence="2" key="1">
    <citation type="submission" date="2015-09" db="EMBL/GenBank/DDBJ databases">
        <title>De novo assembly of Pectinophora gossypiella (Pink Bollworm) gut transcriptome.</title>
        <authorList>
            <person name="Tassone E.E."/>
        </authorList>
    </citation>
    <scope>NUCLEOTIDE SEQUENCE</scope>
</reference>
<feature type="non-terminal residue" evidence="2">
    <location>
        <position position="1"/>
    </location>
</feature>
<feature type="transmembrane region" description="Helical" evidence="1">
    <location>
        <begin position="194"/>
        <end position="214"/>
    </location>
</feature>
<evidence type="ECO:0000313" key="2">
    <source>
        <dbReference type="EMBL" id="JAT90642.1"/>
    </source>
</evidence>
<dbReference type="AlphaFoldDB" id="A0A1E1WUI9"/>
<gene>
    <name evidence="2" type="ORF">g.6228</name>
</gene>
<dbReference type="PANTHER" id="PTHR12242">
    <property type="entry name" value="OS02G0130600 PROTEIN-RELATED"/>
    <property type="match status" value="1"/>
</dbReference>
<protein>
    <recommendedName>
        <fullName evidence="3">Protein rolling stone</fullName>
    </recommendedName>
</protein>
<feature type="transmembrane region" description="Helical" evidence="1">
    <location>
        <begin position="85"/>
        <end position="109"/>
    </location>
</feature>
<keyword evidence="1" id="KW-0472">Membrane</keyword>
<keyword evidence="1" id="KW-0812">Transmembrane</keyword>
<proteinExistence type="predicted"/>
<feature type="transmembrane region" description="Helical" evidence="1">
    <location>
        <begin position="130"/>
        <end position="149"/>
    </location>
</feature>
<dbReference type="EMBL" id="GDQN01000412">
    <property type="protein sequence ID" value="JAT90642.1"/>
    <property type="molecule type" value="Transcribed_RNA"/>
</dbReference>
<feature type="transmembrane region" description="Helical" evidence="1">
    <location>
        <begin position="234"/>
        <end position="261"/>
    </location>
</feature>
<evidence type="ECO:0008006" key="3">
    <source>
        <dbReference type="Google" id="ProtNLM"/>
    </source>
</evidence>
<name>A0A1E1WUI9_PECGO</name>
<dbReference type="GO" id="GO:0016020">
    <property type="term" value="C:membrane"/>
    <property type="evidence" value="ECO:0007669"/>
    <property type="project" value="TreeGrafter"/>
</dbReference>
<evidence type="ECO:0000256" key="1">
    <source>
        <dbReference type="SAM" id="Phobius"/>
    </source>
</evidence>
<dbReference type="Pfam" id="PF21534">
    <property type="entry name" value="Rost"/>
    <property type="match status" value="1"/>
</dbReference>
<sequence>TGDDAGNKCDSTTMGAAGKYFKKQFQVSKFKLKHGDPTDFYLGCWQRDVAALPMLCLRAIIFLGCLAIILTSMVMTGVGMNFGFWFIYLTHWGLFMITLTSGFAFAVSWMAYTRGSIEATFDLPWYVKTYWALYNIGIPLAFFISIYYFTFLTGFEDVELAIDPVLDLFIHAINSVLMLLLLVTSRLPSRPLHFFYPVCFTLVYLIFTVFFYLADGRDPFDNNFIYPTLDWSEPGITTVMVVISAVALIVVHLVVVGLALARNALTRRFRQVVVISDITYSYN</sequence>
<feature type="transmembrane region" description="Helical" evidence="1">
    <location>
        <begin position="55"/>
        <end position="79"/>
    </location>
</feature>
<accession>A0A1E1WUI9</accession>
<dbReference type="InterPro" id="IPR049352">
    <property type="entry name" value="Rost"/>
</dbReference>
<organism evidence="2">
    <name type="scientific">Pectinophora gossypiella</name>
    <name type="common">Cotton pink bollworm</name>
    <name type="synonym">Depressaria gossypiella</name>
    <dbReference type="NCBI Taxonomy" id="13191"/>
    <lineage>
        <taxon>Eukaryota</taxon>
        <taxon>Metazoa</taxon>
        <taxon>Ecdysozoa</taxon>
        <taxon>Arthropoda</taxon>
        <taxon>Hexapoda</taxon>
        <taxon>Insecta</taxon>
        <taxon>Pterygota</taxon>
        <taxon>Neoptera</taxon>
        <taxon>Endopterygota</taxon>
        <taxon>Lepidoptera</taxon>
        <taxon>Glossata</taxon>
        <taxon>Ditrysia</taxon>
        <taxon>Gelechioidea</taxon>
        <taxon>Gelechiidae</taxon>
        <taxon>Apatetrinae</taxon>
        <taxon>Pectinophora</taxon>
    </lineage>
</organism>
<feature type="transmembrane region" description="Helical" evidence="1">
    <location>
        <begin position="169"/>
        <end position="187"/>
    </location>
</feature>
<dbReference type="OrthoDB" id="419711at2759"/>
<keyword evidence="1" id="KW-1133">Transmembrane helix</keyword>
<dbReference type="PANTHER" id="PTHR12242:SF45">
    <property type="entry name" value="MARVEL DOMAIN-CONTAINING PROTEIN"/>
    <property type="match status" value="1"/>
</dbReference>